<dbReference type="EMBL" id="AMQM01000300">
    <property type="status" value="NOT_ANNOTATED_CDS"/>
    <property type="molecule type" value="Genomic_DNA"/>
</dbReference>
<dbReference type="eggNOG" id="ENOG502SCEB">
    <property type="taxonomic scope" value="Eukaryota"/>
</dbReference>
<reference evidence="11" key="1">
    <citation type="submission" date="2012-12" db="EMBL/GenBank/DDBJ databases">
        <authorList>
            <person name="Hellsten U."/>
            <person name="Grimwood J."/>
            <person name="Chapman J.A."/>
            <person name="Shapiro H."/>
            <person name="Aerts A."/>
            <person name="Otillar R.P."/>
            <person name="Terry A.Y."/>
            <person name="Boore J.L."/>
            <person name="Simakov O."/>
            <person name="Marletaz F."/>
            <person name="Cho S.-J."/>
            <person name="Edsinger-Gonzales E."/>
            <person name="Havlak P."/>
            <person name="Kuo D.-H."/>
            <person name="Larsson T."/>
            <person name="Lv J."/>
            <person name="Arendt D."/>
            <person name="Savage R."/>
            <person name="Osoegawa K."/>
            <person name="de Jong P."/>
            <person name="Lindberg D.R."/>
            <person name="Seaver E.C."/>
            <person name="Weisblat D.A."/>
            <person name="Putnam N.H."/>
            <person name="Grigoriev I.V."/>
            <person name="Rokhsar D.S."/>
        </authorList>
    </citation>
    <scope>NUCLEOTIDE SEQUENCE</scope>
</reference>
<proteinExistence type="predicted"/>
<evidence type="ECO:0000256" key="1">
    <source>
        <dbReference type="ARBA" id="ARBA00004167"/>
    </source>
</evidence>
<dbReference type="GeneID" id="20210776"/>
<dbReference type="KEGG" id="hro:HELRODRAFT_188102"/>
<sequence length="262" mass="28902">MKTIGIILLLILLEKTSAIFVPVFSSFGLRTCTLGAADLEYIYSYDSHIKCVTACSAVVSCVGCSYHRDTKTCQLFKARSKMAITHDIKDLCVYFEKSGSQMKHDELTGQFIGCYGDGIPRDLNGFSMHSGVLTPSLCWKICITAGNTFFGVQNYYECYCGNSYGLYGPTPGTCTSKCTGDSAEICGGYSKNSVYSAQANGKTFTWLITENAATSKHVKVFDAITSKWSRLKNLLASQMNINWKKKSREELVSWLQALSPLK</sequence>
<evidence type="ECO:0000313" key="9">
    <source>
        <dbReference type="EMBL" id="ESO13080.1"/>
    </source>
</evidence>
<dbReference type="AlphaFoldDB" id="T1FPM9"/>
<protein>
    <recommendedName>
        <fullName evidence="8">WSC domain-containing protein</fullName>
    </recommendedName>
</protein>
<evidence type="ECO:0000256" key="3">
    <source>
        <dbReference type="ARBA" id="ARBA00022729"/>
    </source>
</evidence>
<evidence type="ECO:0000313" key="11">
    <source>
        <dbReference type="Proteomes" id="UP000015101"/>
    </source>
</evidence>
<dbReference type="InterPro" id="IPR002889">
    <property type="entry name" value="WSC_carb-bd"/>
</dbReference>
<dbReference type="InterPro" id="IPR003609">
    <property type="entry name" value="Pan_app"/>
</dbReference>
<reference evidence="10" key="3">
    <citation type="submission" date="2015-06" db="UniProtKB">
        <authorList>
            <consortium name="EnsemblMetazoa"/>
        </authorList>
    </citation>
    <scope>IDENTIFICATION</scope>
</reference>
<organism evidence="10 11">
    <name type="scientific">Helobdella robusta</name>
    <name type="common">Californian leech</name>
    <dbReference type="NCBI Taxonomy" id="6412"/>
    <lineage>
        <taxon>Eukaryota</taxon>
        <taxon>Metazoa</taxon>
        <taxon>Spiralia</taxon>
        <taxon>Lophotrochozoa</taxon>
        <taxon>Annelida</taxon>
        <taxon>Clitellata</taxon>
        <taxon>Hirudinea</taxon>
        <taxon>Rhynchobdellida</taxon>
        <taxon>Glossiphoniidae</taxon>
        <taxon>Helobdella</taxon>
    </lineage>
</organism>
<dbReference type="Pfam" id="PF01822">
    <property type="entry name" value="WSC"/>
    <property type="match status" value="1"/>
</dbReference>
<keyword evidence="3 7" id="KW-0732">Signal</keyword>
<dbReference type="Pfam" id="PF00024">
    <property type="entry name" value="PAN_1"/>
    <property type="match status" value="1"/>
</dbReference>
<evidence type="ECO:0000256" key="4">
    <source>
        <dbReference type="ARBA" id="ARBA00022989"/>
    </source>
</evidence>
<keyword evidence="4" id="KW-1133">Transmembrane helix</keyword>
<dbReference type="RefSeq" id="XP_009009800.1">
    <property type="nucleotide sequence ID" value="XM_009011552.1"/>
</dbReference>
<dbReference type="Proteomes" id="UP000015101">
    <property type="component" value="Unassembled WGS sequence"/>
</dbReference>
<evidence type="ECO:0000313" key="10">
    <source>
        <dbReference type="EnsemblMetazoa" id="HelroP188102"/>
    </source>
</evidence>
<reference evidence="9 11" key="2">
    <citation type="journal article" date="2013" name="Nature">
        <title>Insights into bilaterian evolution from three spiralian genomes.</title>
        <authorList>
            <person name="Simakov O."/>
            <person name="Marletaz F."/>
            <person name="Cho S.J."/>
            <person name="Edsinger-Gonzales E."/>
            <person name="Havlak P."/>
            <person name="Hellsten U."/>
            <person name="Kuo D.H."/>
            <person name="Larsson T."/>
            <person name="Lv J."/>
            <person name="Arendt D."/>
            <person name="Savage R."/>
            <person name="Osoegawa K."/>
            <person name="de Jong P."/>
            <person name="Grimwood J."/>
            <person name="Chapman J.A."/>
            <person name="Shapiro H."/>
            <person name="Aerts A."/>
            <person name="Otillar R.P."/>
            <person name="Terry A.Y."/>
            <person name="Boore J.L."/>
            <person name="Grigoriev I.V."/>
            <person name="Lindberg D.R."/>
            <person name="Seaver E.C."/>
            <person name="Weisblat D.A."/>
            <person name="Putnam N.H."/>
            <person name="Rokhsar D.S."/>
        </authorList>
    </citation>
    <scope>NUCLEOTIDE SEQUENCE</scope>
</reference>
<evidence type="ECO:0000256" key="6">
    <source>
        <dbReference type="ARBA" id="ARBA00023180"/>
    </source>
</evidence>
<dbReference type="OrthoDB" id="6161136at2759"/>
<keyword evidence="5" id="KW-0472">Membrane</keyword>
<keyword evidence="11" id="KW-1185">Reference proteome</keyword>
<dbReference type="GO" id="GO:0007165">
    <property type="term" value="P:signal transduction"/>
    <property type="evidence" value="ECO:0000318"/>
    <property type="project" value="GO_Central"/>
</dbReference>
<dbReference type="OMA" id="NSCEMIM"/>
<dbReference type="InParanoid" id="T1FPM9"/>
<dbReference type="PANTHER" id="PTHR24269:SF16">
    <property type="entry name" value="PROTEIN SLG1"/>
    <property type="match status" value="1"/>
</dbReference>
<feature type="signal peptide" evidence="7">
    <location>
        <begin position="1"/>
        <end position="18"/>
    </location>
</feature>
<dbReference type="GO" id="GO:0004888">
    <property type="term" value="F:transmembrane signaling receptor activity"/>
    <property type="evidence" value="ECO:0000318"/>
    <property type="project" value="GO_Central"/>
</dbReference>
<name>T1FPM9_HELRO</name>
<comment type="subcellular location">
    <subcellularLocation>
        <location evidence="1">Membrane</location>
        <topology evidence="1">Single-pass membrane protein</topology>
    </subcellularLocation>
</comment>
<feature type="chain" id="PRO_5010980817" description="WSC domain-containing protein" evidence="7">
    <location>
        <begin position="19"/>
        <end position="262"/>
    </location>
</feature>
<feature type="domain" description="WSC" evidence="8">
    <location>
        <begin position="108"/>
        <end position="198"/>
    </location>
</feature>
<dbReference type="CTD" id="20210776"/>
<evidence type="ECO:0000256" key="5">
    <source>
        <dbReference type="ARBA" id="ARBA00023136"/>
    </source>
</evidence>
<evidence type="ECO:0000256" key="7">
    <source>
        <dbReference type="SAM" id="SignalP"/>
    </source>
</evidence>
<dbReference type="PROSITE" id="PS51212">
    <property type="entry name" value="WSC"/>
    <property type="match status" value="1"/>
</dbReference>
<dbReference type="EMBL" id="KB095811">
    <property type="protein sequence ID" value="ESO13080.1"/>
    <property type="molecule type" value="Genomic_DNA"/>
</dbReference>
<dbReference type="SMART" id="SM00321">
    <property type="entry name" value="WSC"/>
    <property type="match status" value="1"/>
</dbReference>
<accession>T1FPM9</accession>
<keyword evidence="2" id="KW-0812">Transmembrane</keyword>
<gene>
    <name evidence="10" type="primary">20210776</name>
    <name evidence="9" type="ORF">HELRODRAFT_188102</name>
</gene>
<dbReference type="PANTHER" id="PTHR24269">
    <property type="entry name" value="KREMEN PROTEIN"/>
    <property type="match status" value="1"/>
</dbReference>
<dbReference type="STRING" id="6412.T1FPM9"/>
<dbReference type="EnsemblMetazoa" id="HelroT188102">
    <property type="protein sequence ID" value="HelroP188102"/>
    <property type="gene ID" value="HelroG188102"/>
</dbReference>
<dbReference type="HOGENOM" id="CLU_1062740_0_0_1"/>
<evidence type="ECO:0000259" key="8">
    <source>
        <dbReference type="PROSITE" id="PS51212"/>
    </source>
</evidence>
<keyword evidence="6" id="KW-0325">Glycoprotein</keyword>
<dbReference type="GO" id="GO:0005886">
    <property type="term" value="C:plasma membrane"/>
    <property type="evidence" value="ECO:0000318"/>
    <property type="project" value="GO_Central"/>
</dbReference>
<dbReference type="InterPro" id="IPR051836">
    <property type="entry name" value="Kremen_rcpt"/>
</dbReference>
<evidence type="ECO:0000256" key="2">
    <source>
        <dbReference type="ARBA" id="ARBA00022692"/>
    </source>
</evidence>